<proteinExistence type="predicted"/>
<dbReference type="EMBL" id="JAPFFF010000003">
    <property type="protein sequence ID" value="KAK8894532.1"/>
    <property type="molecule type" value="Genomic_DNA"/>
</dbReference>
<name>A0ABR2KTT6_9EUKA</name>
<feature type="region of interest" description="Disordered" evidence="1">
    <location>
        <begin position="260"/>
        <end position="389"/>
    </location>
</feature>
<keyword evidence="3" id="KW-1185">Reference proteome</keyword>
<comment type="caution">
    <text evidence="2">The sequence shown here is derived from an EMBL/GenBank/DDBJ whole genome shotgun (WGS) entry which is preliminary data.</text>
</comment>
<reference evidence="2 3" key="1">
    <citation type="submission" date="2024-04" db="EMBL/GenBank/DDBJ databases">
        <title>Tritrichomonas musculus Genome.</title>
        <authorList>
            <person name="Alves-Ferreira E."/>
            <person name="Grigg M."/>
            <person name="Lorenzi H."/>
            <person name="Galac M."/>
        </authorList>
    </citation>
    <scope>NUCLEOTIDE SEQUENCE [LARGE SCALE GENOMIC DNA]</scope>
    <source>
        <strain evidence="2 3">EAF2021</strain>
    </source>
</reference>
<protein>
    <submittedName>
        <fullName evidence="2">Uncharacterized protein</fullName>
    </submittedName>
</protein>
<feature type="compositionally biased region" description="Low complexity" evidence="1">
    <location>
        <begin position="332"/>
        <end position="350"/>
    </location>
</feature>
<accession>A0ABR2KTT6</accession>
<feature type="compositionally biased region" description="Pro residues" evidence="1">
    <location>
        <begin position="351"/>
        <end position="365"/>
    </location>
</feature>
<gene>
    <name evidence="2" type="ORF">M9Y10_022966</name>
</gene>
<evidence type="ECO:0000313" key="3">
    <source>
        <dbReference type="Proteomes" id="UP001470230"/>
    </source>
</evidence>
<feature type="compositionally biased region" description="Pro residues" evidence="1">
    <location>
        <begin position="321"/>
        <end position="331"/>
    </location>
</feature>
<dbReference type="Proteomes" id="UP001470230">
    <property type="component" value="Unassembled WGS sequence"/>
</dbReference>
<evidence type="ECO:0000313" key="2">
    <source>
        <dbReference type="EMBL" id="KAK8894532.1"/>
    </source>
</evidence>
<feature type="compositionally biased region" description="Pro residues" evidence="1">
    <location>
        <begin position="304"/>
        <end position="314"/>
    </location>
</feature>
<organism evidence="2 3">
    <name type="scientific">Tritrichomonas musculus</name>
    <dbReference type="NCBI Taxonomy" id="1915356"/>
    <lineage>
        <taxon>Eukaryota</taxon>
        <taxon>Metamonada</taxon>
        <taxon>Parabasalia</taxon>
        <taxon>Tritrichomonadida</taxon>
        <taxon>Tritrichomonadidae</taxon>
        <taxon>Tritrichomonas</taxon>
    </lineage>
</organism>
<sequence length="389" mass="43161">MKAIKNKKAQDFQVKLKIQISTNTSKVRAKTTFKASQINTLQKRYNEKAANLTNTVDNIIGADVYIETGNNLINNLNILYSNAEELFGKTISPELQTALEYCYAFSKVDKQKDLYNLLNNIIKSHKAITDIAPTHETFVYFGSDSITKEDAEKYLPTLVTECGFTDNLYLAKALPNYSDLFQPQMPPQQIYVNPGGVPFQGQYYAPQSNQFATQDLQQPGQFTTQSLTQTTQELPQGQVFIPQGQAPTFAPQNQTQIYTSQNLPQGPTFTPQNLSQAPVFTPQSQAPQFTPQDQSNSPVFTPQGQPPQFTPPPQNTTQTLPQPPVFTPPSQPQFIPQQPQNTSPQPSQGPTSPPFQPPFAPPPASPNQLGNVAQNMDYPSIPTFNNDTQ</sequence>
<evidence type="ECO:0000256" key="1">
    <source>
        <dbReference type="SAM" id="MobiDB-lite"/>
    </source>
</evidence>
<feature type="compositionally biased region" description="Polar residues" evidence="1">
    <location>
        <begin position="260"/>
        <end position="300"/>
    </location>
</feature>